<sequence>MKERFENAIGTVFAMVEGICRLILIFMVCTVTAQVVCRAFGGNIKWCEEVMLILLDTMMFLLLPIGIKDDLHIRIEAFAKYFPHKVKVFLIYLSNVILLLVSLCMIRYGAFLMEKTKAKFAITGLPRKYLYLVTVISGMLCLVMTIAKIFGLFHAKSTDEFLASRMTCEDM</sequence>
<comment type="caution">
    <text evidence="11">The sequence shown here is derived from an EMBL/GenBank/DDBJ whole genome shotgun (WGS) entry which is preliminary data.</text>
</comment>
<keyword evidence="5 9" id="KW-0812">Transmembrane</keyword>
<reference evidence="11 12" key="1">
    <citation type="submission" date="2013-01" db="EMBL/GenBank/DDBJ databases">
        <title>The Genome Sequence of Clostridium clostridioforme 90A8.</title>
        <authorList>
            <consortium name="The Broad Institute Genome Sequencing Platform"/>
            <person name="Earl A."/>
            <person name="Ward D."/>
            <person name="Feldgarden M."/>
            <person name="Gevers D."/>
            <person name="Courvalin P."/>
            <person name="Lambert T."/>
            <person name="Walker B."/>
            <person name="Young S.K."/>
            <person name="Zeng Q."/>
            <person name="Gargeya S."/>
            <person name="Fitzgerald M."/>
            <person name="Haas B."/>
            <person name="Abouelleil A."/>
            <person name="Alvarado L."/>
            <person name="Arachchi H.M."/>
            <person name="Berlin A.M."/>
            <person name="Chapman S.B."/>
            <person name="Dewar J."/>
            <person name="Goldberg J."/>
            <person name="Griggs A."/>
            <person name="Gujja S."/>
            <person name="Hansen M."/>
            <person name="Howarth C."/>
            <person name="Imamovic A."/>
            <person name="Larimer J."/>
            <person name="McCowan C."/>
            <person name="Murphy C."/>
            <person name="Neiman D."/>
            <person name="Pearson M."/>
            <person name="Priest M."/>
            <person name="Roberts A."/>
            <person name="Saif S."/>
            <person name="Shea T."/>
            <person name="Sisk P."/>
            <person name="Sykes S."/>
            <person name="Wortman J."/>
            <person name="Nusbaum C."/>
            <person name="Birren B."/>
        </authorList>
    </citation>
    <scope>NUCLEOTIDE SEQUENCE [LARGE SCALE GENOMIC DNA]</scope>
    <source>
        <strain evidence="11 12">90A8</strain>
    </source>
</reference>
<name>A0A0E2H9C6_9FIRM</name>
<feature type="domain" description="Tripartite ATP-independent periplasmic transporters DctQ component" evidence="10">
    <location>
        <begin position="27"/>
        <end position="153"/>
    </location>
</feature>
<evidence type="ECO:0000256" key="5">
    <source>
        <dbReference type="ARBA" id="ARBA00022692"/>
    </source>
</evidence>
<dbReference type="RefSeq" id="WP_002593548.1">
    <property type="nucleotide sequence ID" value="NZ_KB850978.1"/>
</dbReference>
<keyword evidence="3" id="KW-1003">Cell membrane</keyword>
<evidence type="ECO:0000256" key="9">
    <source>
        <dbReference type="SAM" id="Phobius"/>
    </source>
</evidence>
<feature type="transmembrane region" description="Helical" evidence="9">
    <location>
        <begin position="87"/>
        <end position="108"/>
    </location>
</feature>
<dbReference type="PANTHER" id="PTHR35011:SF2">
    <property type="entry name" value="2,3-DIKETO-L-GULONATE TRAP TRANSPORTER SMALL PERMEASE PROTEIN YIAM"/>
    <property type="match status" value="1"/>
</dbReference>
<keyword evidence="2" id="KW-0813">Transport</keyword>
<dbReference type="PANTHER" id="PTHR35011">
    <property type="entry name" value="2,3-DIKETO-L-GULONATE TRAP TRANSPORTER SMALL PERMEASE PROTEIN YIAM"/>
    <property type="match status" value="1"/>
</dbReference>
<dbReference type="GO" id="GO:0005886">
    <property type="term" value="C:plasma membrane"/>
    <property type="evidence" value="ECO:0007669"/>
    <property type="project" value="UniProtKB-SubCell"/>
</dbReference>
<feature type="transmembrane region" description="Helical" evidence="9">
    <location>
        <begin position="129"/>
        <end position="153"/>
    </location>
</feature>
<evidence type="ECO:0000256" key="1">
    <source>
        <dbReference type="ARBA" id="ARBA00004429"/>
    </source>
</evidence>
<gene>
    <name evidence="11" type="ORF">HMPREF1090_03354</name>
</gene>
<proteinExistence type="inferred from homology"/>
<dbReference type="AlphaFoldDB" id="A0A0E2H9C6"/>
<evidence type="ECO:0000256" key="8">
    <source>
        <dbReference type="ARBA" id="ARBA00038436"/>
    </source>
</evidence>
<dbReference type="HOGENOM" id="CLU_086356_9_1_9"/>
<accession>A0A0E2H9C6</accession>
<feature type="transmembrane region" description="Helical" evidence="9">
    <location>
        <begin position="12"/>
        <end position="37"/>
    </location>
</feature>
<evidence type="ECO:0000256" key="4">
    <source>
        <dbReference type="ARBA" id="ARBA00022519"/>
    </source>
</evidence>
<evidence type="ECO:0000256" key="7">
    <source>
        <dbReference type="ARBA" id="ARBA00023136"/>
    </source>
</evidence>
<keyword evidence="6 9" id="KW-1133">Transmembrane helix</keyword>
<dbReference type="EMBL" id="AGYR01000036">
    <property type="protein sequence ID" value="ENZ13073.1"/>
    <property type="molecule type" value="Genomic_DNA"/>
</dbReference>
<protein>
    <recommendedName>
        <fullName evidence="10">Tripartite ATP-independent periplasmic transporters DctQ component domain-containing protein</fullName>
    </recommendedName>
</protein>
<dbReference type="InterPro" id="IPR007387">
    <property type="entry name" value="TRAP_DctQ"/>
</dbReference>
<feature type="transmembrane region" description="Helical" evidence="9">
    <location>
        <begin position="49"/>
        <end position="67"/>
    </location>
</feature>
<evidence type="ECO:0000256" key="6">
    <source>
        <dbReference type="ARBA" id="ARBA00022989"/>
    </source>
</evidence>
<dbReference type="GO" id="GO:0015740">
    <property type="term" value="P:C4-dicarboxylate transport"/>
    <property type="evidence" value="ECO:0007669"/>
    <property type="project" value="TreeGrafter"/>
</dbReference>
<dbReference type="Pfam" id="PF04290">
    <property type="entry name" value="DctQ"/>
    <property type="match status" value="1"/>
</dbReference>
<comment type="similarity">
    <text evidence="8">Belongs to the TRAP transporter small permease family.</text>
</comment>
<evidence type="ECO:0000256" key="3">
    <source>
        <dbReference type="ARBA" id="ARBA00022475"/>
    </source>
</evidence>
<keyword evidence="4" id="KW-0997">Cell inner membrane</keyword>
<evidence type="ECO:0000313" key="11">
    <source>
        <dbReference type="EMBL" id="ENZ13073.1"/>
    </source>
</evidence>
<keyword evidence="7 9" id="KW-0472">Membrane</keyword>
<comment type="subcellular location">
    <subcellularLocation>
        <location evidence="1">Cell inner membrane</location>
        <topology evidence="1">Multi-pass membrane protein</topology>
    </subcellularLocation>
</comment>
<organism evidence="11 12">
    <name type="scientific">[Clostridium] clostridioforme 90A8</name>
    <dbReference type="NCBI Taxonomy" id="999408"/>
    <lineage>
        <taxon>Bacteria</taxon>
        <taxon>Bacillati</taxon>
        <taxon>Bacillota</taxon>
        <taxon>Clostridia</taxon>
        <taxon>Lachnospirales</taxon>
        <taxon>Lachnospiraceae</taxon>
        <taxon>Enterocloster</taxon>
    </lineage>
</organism>
<dbReference type="GO" id="GO:0022857">
    <property type="term" value="F:transmembrane transporter activity"/>
    <property type="evidence" value="ECO:0007669"/>
    <property type="project" value="TreeGrafter"/>
</dbReference>
<evidence type="ECO:0000259" key="10">
    <source>
        <dbReference type="Pfam" id="PF04290"/>
    </source>
</evidence>
<dbReference type="Proteomes" id="UP000013085">
    <property type="component" value="Unassembled WGS sequence"/>
</dbReference>
<dbReference type="InterPro" id="IPR055348">
    <property type="entry name" value="DctQ"/>
</dbReference>
<evidence type="ECO:0000313" key="12">
    <source>
        <dbReference type="Proteomes" id="UP000013085"/>
    </source>
</evidence>
<dbReference type="PATRIC" id="fig|999408.3.peg.3629"/>
<evidence type="ECO:0000256" key="2">
    <source>
        <dbReference type="ARBA" id="ARBA00022448"/>
    </source>
</evidence>